<accession>A0ACB7YUY7</accession>
<sequence length="365" mass="40398">MVSPRKSFTVGKKGTSSTLGPYAPGVSTLGRKPGRVNWDSHLTRLFLDLAVTEIEQEGRPNTQLSAKSLGNIAAQLSALTNQPITSVQCKNRYSALRRDWQAWQLLSNAKRGATGLGFDPISGTYTAPDFFWSTLIAQNELVAKFRDRPLDHEELMQRIFESVTATGKFVYKEGQPWRPELEQTDEYPTSDDLGDEEEPVVGDAAFAGVATGEEMRCEPSQPAAATPSQRRAMPKNPGLGGNSSAESSKRKIPSSGTDATDAISQSMHNILRTMEEPRPAKHLIRSVGNMGDGMKSLDKMEFFQKNPPGAEDFYWWVLGAMRKEPNLMDMFLSRETDEAKMKTLRYIHRLGEGGRDPPPPFVTEG</sequence>
<dbReference type="Proteomes" id="UP000828048">
    <property type="component" value="Chromosome 3"/>
</dbReference>
<protein>
    <submittedName>
        <fullName evidence="1">Uncharacterized protein</fullName>
    </submittedName>
</protein>
<comment type="caution">
    <text evidence="1">The sequence shown here is derived from an EMBL/GenBank/DDBJ whole genome shotgun (WGS) entry which is preliminary data.</text>
</comment>
<gene>
    <name evidence="1" type="ORF">Vadar_011029</name>
</gene>
<evidence type="ECO:0000313" key="1">
    <source>
        <dbReference type="EMBL" id="KAH7857298.1"/>
    </source>
</evidence>
<dbReference type="EMBL" id="CM037153">
    <property type="protein sequence ID" value="KAH7857298.1"/>
    <property type="molecule type" value="Genomic_DNA"/>
</dbReference>
<organism evidence="1 2">
    <name type="scientific">Vaccinium darrowii</name>
    <dbReference type="NCBI Taxonomy" id="229202"/>
    <lineage>
        <taxon>Eukaryota</taxon>
        <taxon>Viridiplantae</taxon>
        <taxon>Streptophyta</taxon>
        <taxon>Embryophyta</taxon>
        <taxon>Tracheophyta</taxon>
        <taxon>Spermatophyta</taxon>
        <taxon>Magnoliopsida</taxon>
        <taxon>eudicotyledons</taxon>
        <taxon>Gunneridae</taxon>
        <taxon>Pentapetalae</taxon>
        <taxon>asterids</taxon>
        <taxon>Ericales</taxon>
        <taxon>Ericaceae</taxon>
        <taxon>Vaccinioideae</taxon>
        <taxon>Vaccinieae</taxon>
        <taxon>Vaccinium</taxon>
    </lineage>
</organism>
<reference evidence="1 2" key="1">
    <citation type="journal article" date="2021" name="Hortic Res">
        <title>High-quality reference genome and annotation aids understanding of berry development for evergreen blueberry (Vaccinium darrowii).</title>
        <authorList>
            <person name="Yu J."/>
            <person name="Hulse-Kemp A.M."/>
            <person name="Babiker E."/>
            <person name="Staton M."/>
        </authorList>
    </citation>
    <scope>NUCLEOTIDE SEQUENCE [LARGE SCALE GENOMIC DNA]</scope>
    <source>
        <strain evidence="2">cv. NJ 8807/NJ 8810</strain>
        <tissue evidence="1">Young leaf</tissue>
    </source>
</reference>
<name>A0ACB7YUY7_9ERIC</name>
<keyword evidence="2" id="KW-1185">Reference proteome</keyword>
<proteinExistence type="predicted"/>
<evidence type="ECO:0000313" key="2">
    <source>
        <dbReference type="Proteomes" id="UP000828048"/>
    </source>
</evidence>